<evidence type="ECO:0000313" key="4">
    <source>
        <dbReference type="Proteomes" id="UP000214603"/>
    </source>
</evidence>
<organism evidence="3 4">
    <name type="scientific">Candidimonas nitroreducens</name>
    <dbReference type="NCBI Taxonomy" id="683354"/>
    <lineage>
        <taxon>Bacteria</taxon>
        <taxon>Pseudomonadati</taxon>
        <taxon>Pseudomonadota</taxon>
        <taxon>Betaproteobacteria</taxon>
        <taxon>Burkholderiales</taxon>
        <taxon>Alcaligenaceae</taxon>
        <taxon>Candidimonas</taxon>
    </lineage>
</organism>
<gene>
    <name evidence="3" type="ORF">CEY11_16265</name>
</gene>
<feature type="domain" description="NADP-dependent oxidoreductase" evidence="2">
    <location>
        <begin position="16"/>
        <end position="310"/>
    </location>
</feature>
<dbReference type="AlphaFoldDB" id="A0A225MD16"/>
<evidence type="ECO:0000313" key="3">
    <source>
        <dbReference type="EMBL" id="OWT57461.1"/>
    </source>
</evidence>
<dbReference type="FunFam" id="3.20.20.100:FF:000004">
    <property type="entry name" value="Oxidoreductase, aldo/keto reductase"/>
    <property type="match status" value="1"/>
</dbReference>
<reference evidence="4" key="1">
    <citation type="submission" date="2017-06" db="EMBL/GenBank/DDBJ databases">
        <title>Herbaspirillum phytohormonus sp. nov., isolated from the root nodule of Robinia pseudoacacia in lead-zinc mine.</title>
        <authorList>
            <person name="Fan M."/>
            <person name="Lin Y."/>
        </authorList>
    </citation>
    <scope>NUCLEOTIDE SEQUENCE [LARGE SCALE GENOMIC DNA]</scope>
    <source>
        <strain evidence="4">SC-089</strain>
    </source>
</reference>
<dbReference type="Gene3D" id="3.20.20.100">
    <property type="entry name" value="NADP-dependent oxidoreductase domain"/>
    <property type="match status" value="1"/>
</dbReference>
<dbReference type="GO" id="GO:0005829">
    <property type="term" value="C:cytosol"/>
    <property type="evidence" value="ECO:0007669"/>
    <property type="project" value="UniProtKB-ARBA"/>
</dbReference>
<comment type="caution">
    <text evidence="3">The sequence shown here is derived from an EMBL/GenBank/DDBJ whole genome shotgun (WGS) entry which is preliminary data.</text>
</comment>
<dbReference type="PANTHER" id="PTHR43364:SF4">
    <property type="entry name" value="NAD(P)-LINKED OXIDOREDUCTASE SUPERFAMILY PROTEIN"/>
    <property type="match status" value="1"/>
</dbReference>
<dbReference type="InterPro" id="IPR036812">
    <property type="entry name" value="NAD(P)_OxRdtase_dom_sf"/>
</dbReference>
<protein>
    <submittedName>
        <fullName evidence="3">NADP-dependent oxidoreductase</fullName>
    </submittedName>
</protein>
<keyword evidence="4" id="KW-1185">Reference proteome</keyword>
<evidence type="ECO:0000259" key="2">
    <source>
        <dbReference type="Pfam" id="PF00248"/>
    </source>
</evidence>
<dbReference type="OrthoDB" id="5488419at2"/>
<dbReference type="Pfam" id="PF00248">
    <property type="entry name" value="Aldo_ket_red"/>
    <property type="match status" value="1"/>
</dbReference>
<dbReference type="SUPFAM" id="SSF51430">
    <property type="entry name" value="NAD(P)-linked oxidoreductase"/>
    <property type="match status" value="1"/>
</dbReference>
<dbReference type="InterPro" id="IPR023210">
    <property type="entry name" value="NADP_OxRdtase_dom"/>
</dbReference>
<dbReference type="InterPro" id="IPR050523">
    <property type="entry name" value="AKR_Detox_Biosynth"/>
</dbReference>
<dbReference type="PRINTS" id="PR00069">
    <property type="entry name" value="ALDKETRDTASE"/>
</dbReference>
<dbReference type="GO" id="GO:0016491">
    <property type="term" value="F:oxidoreductase activity"/>
    <property type="evidence" value="ECO:0007669"/>
    <property type="project" value="UniProtKB-KW"/>
</dbReference>
<proteinExistence type="predicted"/>
<dbReference type="InterPro" id="IPR020471">
    <property type="entry name" value="AKR"/>
</dbReference>
<accession>A0A225MD16</accession>
<dbReference type="Proteomes" id="UP000214603">
    <property type="component" value="Unassembled WGS sequence"/>
</dbReference>
<dbReference type="RefSeq" id="WP_088604465.1">
    <property type="nucleotide sequence ID" value="NZ_NJIH01000009.1"/>
</dbReference>
<dbReference type="EMBL" id="NJIH01000009">
    <property type="protein sequence ID" value="OWT57461.1"/>
    <property type="molecule type" value="Genomic_DNA"/>
</dbReference>
<evidence type="ECO:0000256" key="1">
    <source>
        <dbReference type="ARBA" id="ARBA00023002"/>
    </source>
</evidence>
<name>A0A225MD16_9BURK</name>
<dbReference type="PANTHER" id="PTHR43364">
    <property type="entry name" value="NADH-SPECIFIC METHYLGLYOXAL REDUCTASE-RELATED"/>
    <property type="match status" value="1"/>
</dbReference>
<keyword evidence="1" id="KW-0560">Oxidoreductase</keyword>
<sequence>MQYRRLGNSNLKVSALCLGTMMFAGPTNEQEAGRIVASAAEHGMNFIDTADVYSKGGSEQMVGKLLAGQRHDWVLATKLGNAMSKKPNQANYSRSWLMREVDDSLRRLNTDYIDILYMHRDFHDGNLEEPLRAMADLIAAGKLRYYGISNFRGWRIAEVIRLCERLNVPAPVVCQPYYNLLNRGPEVEILPACAHYGLGVVPYSPIARGVLTGKYQPGQAPAPETRAARGDKRIMETEFKEESLLIAQKLAQHCETRGIKPGHFATAWVLANRNISAVIAGPRTLAQMEDYYPAIDVAISAEEESLVDSLVTPGHTSVPRYNDPSYPFYGRVTAAA</sequence>